<feature type="region of interest" description="Disordered" evidence="1">
    <location>
        <begin position="190"/>
        <end position="209"/>
    </location>
</feature>
<evidence type="ECO:0000313" key="3">
    <source>
        <dbReference type="EMBL" id="GFN96986.1"/>
    </source>
</evidence>
<keyword evidence="3" id="KW-0648">Protein biosynthesis</keyword>
<keyword evidence="2" id="KW-0812">Transmembrane</keyword>
<dbReference type="GO" id="GO:0003746">
    <property type="term" value="F:translation elongation factor activity"/>
    <property type="evidence" value="ECO:0007669"/>
    <property type="project" value="UniProtKB-KW"/>
</dbReference>
<dbReference type="AlphaFoldDB" id="A0AAV3ZQP7"/>
<organism evidence="3 4">
    <name type="scientific">Plakobranchus ocellatus</name>
    <dbReference type="NCBI Taxonomy" id="259542"/>
    <lineage>
        <taxon>Eukaryota</taxon>
        <taxon>Metazoa</taxon>
        <taxon>Spiralia</taxon>
        <taxon>Lophotrochozoa</taxon>
        <taxon>Mollusca</taxon>
        <taxon>Gastropoda</taxon>
        <taxon>Heterobranchia</taxon>
        <taxon>Euthyneura</taxon>
        <taxon>Panpulmonata</taxon>
        <taxon>Sacoglossa</taxon>
        <taxon>Placobranchoidea</taxon>
        <taxon>Plakobranchidae</taxon>
        <taxon>Plakobranchus</taxon>
    </lineage>
</organism>
<dbReference type="InterPro" id="IPR004245">
    <property type="entry name" value="DUF229"/>
</dbReference>
<feature type="transmembrane region" description="Helical" evidence="2">
    <location>
        <begin position="26"/>
        <end position="48"/>
    </location>
</feature>
<dbReference type="Gene3D" id="3.40.720.10">
    <property type="entry name" value="Alkaline Phosphatase, subunit A"/>
    <property type="match status" value="1"/>
</dbReference>
<dbReference type="GO" id="GO:0005615">
    <property type="term" value="C:extracellular space"/>
    <property type="evidence" value="ECO:0007669"/>
    <property type="project" value="TreeGrafter"/>
</dbReference>
<dbReference type="Pfam" id="PF02995">
    <property type="entry name" value="DUF229"/>
    <property type="match status" value="1"/>
</dbReference>
<keyword evidence="2" id="KW-1133">Transmembrane helix</keyword>
<accession>A0AAV3ZQP7</accession>
<protein>
    <submittedName>
        <fullName evidence="3">Elongation factor tu</fullName>
    </submittedName>
</protein>
<dbReference type="Proteomes" id="UP000735302">
    <property type="component" value="Unassembled WGS sequence"/>
</dbReference>
<dbReference type="PANTHER" id="PTHR10974">
    <property type="entry name" value="FI08016P-RELATED"/>
    <property type="match status" value="1"/>
</dbReference>
<keyword evidence="3" id="KW-0251">Elongation factor</keyword>
<dbReference type="PANTHER" id="PTHR10974:SF1">
    <property type="entry name" value="FI08016P-RELATED"/>
    <property type="match status" value="1"/>
</dbReference>
<gene>
    <name evidence="3" type="ORF">PoB_002349200</name>
</gene>
<comment type="caution">
    <text evidence="3">The sequence shown here is derived from an EMBL/GenBank/DDBJ whole genome shotgun (WGS) entry which is preliminary data.</text>
</comment>
<dbReference type="SUPFAM" id="SSF53649">
    <property type="entry name" value="Alkaline phosphatase-like"/>
    <property type="match status" value="1"/>
</dbReference>
<evidence type="ECO:0000256" key="1">
    <source>
        <dbReference type="SAM" id="MobiDB-lite"/>
    </source>
</evidence>
<reference evidence="3 4" key="1">
    <citation type="journal article" date="2021" name="Elife">
        <title>Chloroplast acquisition without the gene transfer in kleptoplastic sea slugs, Plakobranchus ocellatus.</title>
        <authorList>
            <person name="Maeda T."/>
            <person name="Takahashi S."/>
            <person name="Yoshida T."/>
            <person name="Shimamura S."/>
            <person name="Takaki Y."/>
            <person name="Nagai Y."/>
            <person name="Toyoda A."/>
            <person name="Suzuki Y."/>
            <person name="Arimoto A."/>
            <person name="Ishii H."/>
            <person name="Satoh N."/>
            <person name="Nishiyama T."/>
            <person name="Hasebe M."/>
            <person name="Maruyama T."/>
            <person name="Minagawa J."/>
            <person name="Obokata J."/>
            <person name="Shigenobu S."/>
        </authorList>
    </citation>
    <scope>NUCLEOTIDE SEQUENCE [LARGE SCALE GENOMIC DNA]</scope>
</reference>
<sequence length="666" mass="76996">MSSGKSQVLHLPQWLFRLSMLRRLSLMRVFILLLMPCLAFLLMFTSFYNNTVALFRRDSSLSFAPGAHNSPPESPVRSAEHRAAVRAAPPQKCVFPSLQLNDSLMMSFVKKPSPVDCPQRKDWVYLKNGTLVFSEEVRIKEGNFTCDFFPLVRPPSDDRVTWGPKIQNFPNGSQIVSDFFKVACSRSAPDRNASAAKPGQNQQPPKPPDYTEVFMGVSPFNKDVWSRLQEVRPPANGLGGLSVLMLGFDSMSRMSWLRRKHESELPNALRNRAGGKPVDGHPWIWKDFAKVGYITCWADAMVNIAPFNYRMLGFRDPPTDYFARPYYLAIRDNQRDLQHKTGCRGPEPKHQVWFRWVQDIFHMYRHHPKFMMHFYAALSHDDNNRISLGDNDFKTFLQEMESHNYLNSTILIVFGDHGARYTHVRQTWAGRLEERLPYMSFRFPPWFERKYPDLMRNFRVNVHRLTTPMDIHETLRDVIKFDGAGMGDLRKRGISLFKEIPAERECKHADIRNHWCACLDWRIIQQPNLDLDAKKAAQAAVDFINGLTEPQRALCARLEIANITAGQRLQANDEFLHFDKAIDKPLNPNSKEKPREEVVLYQMTFMTKPGKGLFEVTVTHKGLTEWKISERDISRINIYGDAPSCILNINRQLRSFCYCNSLVEKS</sequence>
<name>A0AAV3ZQP7_9GAST</name>
<dbReference type="InterPro" id="IPR017850">
    <property type="entry name" value="Alkaline_phosphatase_core_sf"/>
</dbReference>
<dbReference type="EMBL" id="BLXT01002714">
    <property type="protein sequence ID" value="GFN96986.1"/>
    <property type="molecule type" value="Genomic_DNA"/>
</dbReference>
<keyword evidence="4" id="KW-1185">Reference proteome</keyword>
<proteinExistence type="predicted"/>
<dbReference type="CDD" id="cd16021">
    <property type="entry name" value="ALP_like"/>
    <property type="match status" value="1"/>
</dbReference>
<keyword evidence="2" id="KW-0472">Membrane</keyword>
<evidence type="ECO:0000256" key="2">
    <source>
        <dbReference type="SAM" id="Phobius"/>
    </source>
</evidence>
<dbReference type="FunFam" id="3.40.720.10:FF:000017">
    <property type="entry name" value="Predicted protein"/>
    <property type="match status" value="1"/>
</dbReference>
<evidence type="ECO:0000313" key="4">
    <source>
        <dbReference type="Proteomes" id="UP000735302"/>
    </source>
</evidence>